<gene>
    <name evidence="1" type="ORF">UFOPK2131_00452</name>
</gene>
<proteinExistence type="predicted"/>
<protein>
    <submittedName>
        <fullName evidence="1">Unannotated protein</fullName>
    </submittedName>
</protein>
<accession>A0A6J6J9I5</accession>
<name>A0A6J6J9I5_9ZZZZ</name>
<sequence length="112" mass="11946">MAAIQMRITFQFISDNDPEQIFDSVSEALFDQEAASETLLDADVTSSLSENTISLSIVGIGETIEAASENASSAIRAAIHKSGGATPGWDETVEIARHKAVFKFLEQTAVLA</sequence>
<reference evidence="1" key="1">
    <citation type="submission" date="2020-05" db="EMBL/GenBank/DDBJ databases">
        <authorList>
            <person name="Chiriac C."/>
            <person name="Salcher M."/>
            <person name="Ghai R."/>
            <person name="Kavagutti S V."/>
        </authorList>
    </citation>
    <scope>NUCLEOTIDE SEQUENCE</scope>
</reference>
<dbReference type="EMBL" id="CAEZVT010000034">
    <property type="protein sequence ID" value="CAB4633490.1"/>
    <property type="molecule type" value="Genomic_DNA"/>
</dbReference>
<dbReference type="AlphaFoldDB" id="A0A6J6J9I5"/>
<evidence type="ECO:0000313" key="1">
    <source>
        <dbReference type="EMBL" id="CAB4633490.1"/>
    </source>
</evidence>
<organism evidence="1">
    <name type="scientific">freshwater metagenome</name>
    <dbReference type="NCBI Taxonomy" id="449393"/>
    <lineage>
        <taxon>unclassified sequences</taxon>
        <taxon>metagenomes</taxon>
        <taxon>ecological metagenomes</taxon>
    </lineage>
</organism>